<feature type="transmembrane region" description="Helical" evidence="6">
    <location>
        <begin position="105"/>
        <end position="132"/>
    </location>
</feature>
<feature type="transmembrane region" description="Helical" evidence="6">
    <location>
        <begin position="170"/>
        <end position="191"/>
    </location>
</feature>
<feature type="transmembrane region" description="Helical" evidence="6">
    <location>
        <begin position="357"/>
        <end position="378"/>
    </location>
</feature>
<dbReference type="InterPro" id="IPR020846">
    <property type="entry name" value="MFS_dom"/>
</dbReference>
<sequence length="429" mass="46272">MKTDRKLYYGWIVVLICMIIQAVPFGVAKNTVSQFISYVCEGEGFSLASFGTVFMIGVLVSAAVSPIIGKLFDMPGVNKRLLFLAGAVMSGGGFILYSFCHTLPAFYGASAVVEVGTAILSAIGVPVLINAWFQEKRGFALGLAFAGGGLGNIVLQQIVPRILENRGYAYAYWILGLISLFVAIPVVLLLIRFPKDSSVRDGVPAKEKVSENKIPKIRMWGYKPGELLKTPVFWLFALAWFIVGLFVSGLAIQYMAYFVSLGFSTTMRANIGSVMAAFTIVGNFCGGAIFNKIGEMKTLILAFVIFIISVICLLIAPGLPGVGYVFGIFHGLSVFMYIIGPSFLAGTLFGNKSYGTIVGIINIFFAVGYAVGSVIFGIVAKNGSNYQGAWIYITACIVVCFIFLLGSTKYFLKQAGQMRIKTEEGNGES</sequence>
<dbReference type="Pfam" id="PF07690">
    <property type="entry name" value="MFS_1"/>
    <property type="match status" value="1"/>
</dbReference>
<keyword evidence="4 6" id="KW-1133">Transmembrane helix</keyword>
<gene>
    <name evidence="8" type="ORF">OCV88_11675</name>
</gene>
<evidence type="ECO:0000256" key="4">
    <source>
        <dbReference type="ARBA" id="ARBA00022989"/>
    </source>
</evidence>
<feature type="transmembrane region" description="Helical" evidence="6">
    <location>
        <begin position="322"/>
        <end position="345"/>
    </location>
</feature>
<feature type="transmembrane region" description="Helical" evidence="6">
    <location>
        <begin position="7"/>
        <end position="27"/>
    </location>
</feature>
<dbReference type="Proteomes" id="UP001652442">
    <property type="component" value="Unassembled WGS sequence"/>
</dbReference>
<evidence type="ECO:0000256" key="1">
    <source>
        <dbReference type="ARBA" id="ARBA00004651"/>
    </source>
</evidence>
<feature type="domain" description="Major facilitator superfamily (MFS) profile" evidence="7">
    <location>
        <begin position="232"/>
        <end position="429"/>
    </location>
</feature>
<feature type="transmembrane region" description="Helical" evidence="6">
    <location>
        <begin position="139"/>
        <end position="158"/>
    </location>
</feature>
<evidence type="ECO:0000256" key="2">
    <source>
        <dbReference type="ARBA" id="ARBA00022448"/>
    </source>
</evidence>
<accession>A0ABT2TL96</accession>
<dbReference type="NCBIfam" id="NF038246">
    <property type="entry name" value="bile_salt_MFS"/>
    <property type="match status" value="1"/>
</dbReference>
<reference evidence="8 9" key="1">
    <citation type="journal article" date="2021" name="ISME Commun">
        <title>Automated analysis of genomic sequences facilitates high-throughput and comprehensive description of bacteria.</title>
        <authorList>
            <person name="Hitch T.C.A."/>
        </authorList>
    </citation>
    <scope>NUCLEOTIDE SEQUENCE [LARGE SCALE GENOMIC DNA]</scope>
    <source>
        <strain evidence="8 9">Sanger_109</strain>
    </source>
</reference>
<dbReference type="PANTHER" id="PTHR11360">
    <property type="entry name" value="MONOCARBOXYLATE TRANSPORTER"/>
    <property type="match status" value="1"/>
</dbReference>
<protein>
    <submittedName>
        <fullName evidence="8">Conjugated bile salt MFS transporter</fullName>
    </submittedName>
</protein>
<dbReference type="PANTHER" id="PTHR11360:SF290">
    <property type="entry name" value="MONOCARBOXYLATE MFS PERMEASE"/>
    <property type="match status" value="1"/>
</dbReference>
<feature type="transmembrane region" description="Helical" evidence="6">
    <location>
        <begin position="81"/>
        <end position="99"/>
    </location>
</feature>
<comment type="subcellular location">
    <subcellularLocation>
        <location evidence="1">Cell membrane</location>
        <topology evidence="1">Multi-pass membrane protein</topology>
    </subcellularLocation>
</comment>
<feature type="transmembrane region" description="Helical" evidence="6">
    <location>
        <begin position="47"/>
        <end position="69"/>
    </location>
</feature>
<evidence type="ECO:0000256" key="5">
    <source>
        <dbReference type="ARBA" id="ARBA00023136"/>
    </source>
</evidence>
<evidence type="ECO:0000256" key="3">
    <source>
        <dbReference type="ARBA" id="ARBA00022692"/>
    </source>
</evidence>
<feature type="transmembrane region" description="Helical" evidence="6">
    <location>
        <begin position="390"/>
        <end position="412"/>
    </location>
</feature>
<name>A0ABT2TL96_9FIRM</name>
<evidence type="ECO:0000313" key="8">
    <source>
        <dbReference type="EMBL" id="MCU6762978.1"/>
    </source>
</evidence>
<comment type="caution">
    <text evidence="8">The sequence shown here is derived from an EMBL/GenBank/DDBJ whole genome shotgun (WGS) entry which is preliminary data.</text>
</comment>
<feature type="transmembrane region" description="Helical" evidence="6">
    <location>
        <begin position="271"/>
        <end position="291"/>
    </location>
</feature>
<evidence type="ECO:0000256" key="6">
    <source>
        <dbReference type="SAM" id="Phobius"/>
    </source>
</evidence>
<keyword evidence="3 6" id="KW-0812">Transmembrane</keyword>
<dbReference type="Gene3D" id="1.20.1250.20">
    <property type="entry name" value="MFS general substrate transporter like domains"/>
    <property type="match status" value="2"/>
</dbReference>
<organism evidence="8 9">
    <name type="scientific">Brotonthovivens ammoniilytica</name>
    <dbReference type="NCBI Taxonomy" id="2981725"/>
    <lineage>
        <taxon>Bacteria</taxon>
        <taxon>Bacillati</taxon>
        <taxon>Bacillota</taxon>
        <taxon>Clostridia</taxon>
        <taxon>Lachnospirales</taxon>
        <taxon>Lachnospiraceae</taxon>
        <taxon>Brotonthovivens</taxon>
    </lineage>
</organism>
<evidence type="ECO:0000259" key="7">
    <source>
        <dbReference type="PROSITE" id="PS50850"/>
    </source>
</evidence>
<evidence type="ECO:0000313" key="9">
    <source>
        <dbReference type="Proteomes" id="UP001652442"/>
    </source>
</evidence>
<dbReference type="PROSITE" id="PS50850">
    <property type="entry name" value="MFS"/>
    <property type="match status" value="1"/>
</dbReference>
<dbReference type="SUPFAM" id="SSF103473">
    <property type="entry name" value="MFS general substrate transporter"/>
    <property type="match status" value="1"/>
</dbReference>
<keyword evidence="5 6" id="KW-0472">Membrane</keyword>
<dbReference type="InterPro" id="IPR036259">
    <property type="entry name" value="MFS_trans_sf"/>
</dbReference>
<dbReference type="RefSeq" id="WP_158425637.1">
    <property type="nucleotide sequence ID" value="NZ_JAOQJQ010000005.1"/>
</dbReference>
<keyword evidence="2" id="KW-0813">Transport</keyword>
<proteinExistence type="predicted"/>
<feature type="transmembrane region" description="Helical" evidence="6">
    <location>
        <begin position="232"/>
        <end position="259"/>
    </location>
</feature>
<feature type="transmembrane region" description="Helical" evidence="6">
    <location>
        <begin position="298"/>
        <end position="316"/>
    </location>
</feature>
<dbReference type="EMBL" id="JAOQJQ010000005">
    <property type="protein sequence ID" value="MCU6762978.1"/>
    <property type="molecule type" value="Genomic_DNA"/>
</dbReference>
<dbReference type="InterPro" id="IPR050327">
    <property type="entry name" value="Proton-linked_MCT"/>
</dbReference>
<keyword evidence="9" id="KW-1185">Reference proteome</keyword>
<dbReference type="InterPro" id="IPR011701">
    <property type="entry name" value="MFS"/>
</dbReference>